<protein>
    <recommendedName>
        <fullName evidence="7">Glucose-6-phosphate 1-dehydrogenase</fullName>
        <shortName evidence="7">G6PD</shortName>
        <ecNumber evidence="7">1.1.1.49</ecNumber>
    </recommendedName>
</protein>
<dbReference type="SUPFAM" id="SSF51735">
    <property type="entry name" value="NAD(P)-binding Rossmann-fold domains"/>
    <property type="match status" value="1"/>
</dbReference>
<comment type="caution">
    <text evidence="7">Lacks conserved residue(s) required for the propagation of feature annotation.</text>
</comment>
<dbReference type="PROSITE" id="PS00069">
    <property type="entry name" value="G6P_DEHYDROGENASE"/>
    <property type="match status" value="1"/>
</dbReference>
<dbReference type="PANTHER" id="PTHR23429:SF0">
    <property type="entry name" value="GLUCOSE-6-PHOSPHATE 1-DEHYDROGENASE"/>
    <property type="match status" value="1"/>
</dbReference>
<dbReference type="EC" id="1.1.1.49" evidence="7"/>
<name>A0A099I0C2_CLOIN</name>
<dbReference type="NCBIfam" id="TIGR00871">
    <property type="entry name" value="zwf"/>
    <property type="match status" value="1"/>
</dbReference>
<feature type="binding site" evidence="7">
    <location>
        <position position="209"/>
    </location>
    <ligand>
        <name>substrate</name>
    </ligand>
</feature>
<evidence type="ECO:0000256" key="6">
    <source>
        <dbReference type="ARBA" id="ARBA00023277"/>
    </source>
</evidence>
<dbReference type="Gene3D" id="3.30.360.10">
    <property type="entry name" value="Dihydrodipicolinate Reductase, domain 2"/>
    <property type="match status" value="1"/>
</dbReference>
<dbReference type="GO" id="GO:0005829">
    <property type="term" value="C:cytosol"/>
    <property type="evidence" value="ECO:0007669"/>
    <property type="project" value="TreeGrafter"/>
</dbReference>
<dbReference type="GO" id="GO:0006006">
    <property type="term" value="P:glucose metabolic process"/>
    <property type="evidence" value="ECO:0007669"/>
    <property type="project" value="UniProtKB-KW"/>
</dbReference>
<feature type="active site" description="Proton acceptor" evidence="7">
    <location>
        <position position="233"/>
    </location>
</feature>
<dbReference type="PIRSF" id="PIRSF000110">
    <property type="entry name" value="G6PD"/>
    <property type="match status" value="1"/>
</dbReference>
<comment type="function">
    <text evidence="7">Catalyzes the oxidation of glucose 6-phosphate to 6-phosphogluconolactone.</text>
</comment>
<dbReference type="UniPathway" id="UPA00115">
    <property type="reaction ID" value="UER00408"/>
</dbReference>
<feature type="domain" description="Glucose-6-phosphate dehydrogenase NAD-binding" evidence="8">
    <location>
        <begin position="8"/>
        <end position="180"/>
    </location>
</feature>
<dbReference type="Proteomes" id="UP000030008">
    <property type="component" value="Unassembled WGS sequence"/>
</dbReference>
<dbReference type="GO" id="GO:0004345">
    <property type="term" value="F:glucose-6-phosphate dehydrogenase activity"/>
    <property type="evidence" value="ECO:0007669"/>
    <property type="project" value="UniProtKB-UniRule"/>
</dbReference>
<evidence type="ECO:0000256" key="5">
    <source>
        <dbReference type="ARBA" id="ARBA00023002"/>
    </source>
</evidence>
<dbReference type="EMBL" id="JQIF01000133">
    <property type="protein sequence ID" value="KGJ51180.1"/>
    <property type="molecule type" value="Genomic_DNA"/>
</dbReference>
<dbReference type="AlphaFoldDB" id="A0A099I0C2"/>
<dbReference type="Pfam" id="PF00479">
    <property type="entry name" value="G6PD_N"/>
    <property type="match status" value="1"/>
</dbReference>
<dbReference type="InterPro" id="IPR019796">
    <property type="entry name" value="G6P_DH_AS"/>
</dbReference>
<dbReference type="InterPro" id="IPR022674">
    <property type="entry name" value="G6P_DH_NAD-bd"/>
</dbReference>
<dbReference type="InterPro" id="IPR022675">
    <property type="entry name" value="G6P_DH_C"/>
</dbReference>
<dbReference type="GO" id="GO:0050661">
    <property type="term" value="F:NADP binding"/>
    <property type="evidence" value="ECO:0007669"/>
    <property type="project" value="UniProtKB-UniRule"/>
</dbReference>
<comment type="caution">
    <text evidence="10">The sequence shown here is derived from an EMBL/GenBank/DDBJ whole genome shotgun (WGS) entry which is preliminary data.</text>
</comment>
<accession>A0A099I0C2</accession>
<reference evidence="10 11" key="1">
    <citation type="submission" date="2014-08" db="EMBL/GenBank/DDBJ databases">
        <title>Clostridium innocuum, an unnegligible vancomycin-resistant pathogen causing extra-intestinal infections.</title>
        <authorList>
            <person name="Feng Y."/>
            <person name="Chiu C.-H."/>
        </authorList>
    </citation>
    <scope>NUCLEOTIDE SEQUENCE [LARGE SCALE GENOMIC DNA]</scope>
    <source>
        <strain evidence="10 11">AN88</strain>
    </source>
</reference>
<feature type="binding site" evidence="7">
    <location>
        <begin position="86"/>
        <end position="87"/>
    </location>
    <ligand>
        <name>NADP(+)</name>
        <dbReference type="ChEBI" id="CHEBI:58349"/>
    </ligand>
</feature>
<dbReference type="Gene3D" id="3.40.50.720">
    <property type="entry name" value="NAD(P)-binding Rossmann-like Domain"/>
    <property type="match status" value="1"/>
</dbReference>
<feature type="binding site" evidence="7">
    <location>
        <position position="175"/>
    </location>
    <ligand>
        <name>substrate</name>
    </ligand>
</feature>
<dbReference type="GO" id="GO:0009051">
    <property type="term" value="P:pentose-phosphate shunt, oxidative branch"/>
    <property type="evidence" value="ECO:0007669"/>
    <property type="project" value="TreeGrafter"/>
</dbReference>
<feature type="domain" description="Glucose-6-phosphate dehydrogenase C-terminal" evidence="9">
    <location>
        <begin position="183"/>
        <end position="462"/>
    </location>
</feature>
<gene>
    <name evidence="7" type="primary">zwf</name>
    <name evidence="10" type="ORF">CIAN88_21900</name>
</gene>
<feature type="binding site" evidence="7">
    <location>
        <position position="228"/>
    </location>
    <ligand>
        <name>substrate</name>
    </ligand>
</feature>
<comment type="similarity">
    <text evidence="2 7">Belongs to the glucose-6-phosphate dehydrogenase family.</text>
</comment>
<proteinExistence type="inferred from homology"/>
<feature type="binding site" evidence="7">
    <location>
        <position position="44"/>
    </location>
    <ligand>
        <name>NADP(+)</name>
        <dbReference type="ChEBI" id="CHEBI:58349"/>
    </ligand>
</feature>
<evidence type="ECO:0000256" key="3">
    <source>
        <dbReference type="ARBA" id="ARBA00022526"/>
    </source>
</evidence>
<dbReference type="RefSeq" id="WP_044908251.1">
    <property type="nucleotide sequence ID" value="NZ_CAXULZ010000004.1"/>
</dbReference>
<evidence type="ECO:0000256" key="7">
    <source>
        <dbReference type="HAMAP-Rule" id="MF_00966"/>
    </source>
</evidence>
<comment type="catalytic activity">
    <reaction evidence="7">
        <text>D-glucose 6-phosphate + NADP(+) = 6-phospho-D-glucono-1,5-lactone + NADPH + H(+)</text>
        <dbReference type="Rhea" id="RHEA:15841"/>
        <dbReference type="ChEBI" id="CHEBI:15378"/>
        <dbReference type="ChEBI" id="CHEBI:57783"/>
        <dbReference type="ChEBI" id="CHEBI:57955"/>
        <dbReference type="ChEBI" id="CHEBI:58349"/>
        <dbReference type="ChEBI" id="CHEBI:61548"/>
        <dbReference type="EC" id="1.1.1.49"/>
    </reaction>
</comment>
<feature type="binding site" evidence="7">
    <location>
        <position position="141"/>
    </location>
    <ligand>
        <name>NADP(+)</name>
        <dbReference type="ChEBI" id="CHEBI:58349"/>
    </ligand>
</feature>
<dbReference type="InterPro" id="IPR001282">
    <property type="entry name" value="G6P_DH"/>
</dbReference>
<organism evidence="10 11">
    <name type="scientific">Clostridium innocuum</name>
    <dbReference type="NCBI Taxonomy" id="1522"/>
    <lineage>
        <taxon>Bacteria</taxon>
        <taxon>Bacillati</taxon>
        <taxon>Bacillota</taxon>
        <taxon>Clostridia</taxon>
        <taxon>Eubacteriales</taxon>
        <taxon>Clostridiaceae</taxon>
        <taxon>Clostridium</taxon>
    </lineage>
</organism>
<evidence type="ECO:0000313" key="11">
    <source>
        <dbReference type="Proteomes" id="UP000030008"/>
    </source>
</evidence>
<evidence type="ECO:0000313" key="10">
    <source>
        <dbReference type="EMBL" id="KGJ51180.1"/>
    </source>
</evidence>
<sequence>MKQLTFTIFGGTGDLTFRKLLPALYNLQAQSKLEEDFSIVIIGRRDYDHAGYCEEAAGWIKQYARLPYRMDEFERFARRIHYVQMDFTGLENYERLNAFYKEQHLHNHVFYFAVAPRFFAVIAKGLEQVEKACTGKVIIEKPFGEDLESARVLNEDLERFFTKERMFHIDHYLGKEMVRNMQAIRFMNPIFQDVWNAKYIEHVQISAMETVGVENRGGYYDQSGALKDMVQNHLFQILSITAMEQPSSFFGEDMHQKQLDVLHALRPVEQLDMKDSVVLGQYFHYQKEDRVADDSMTETYAALRLFVDNERWRDVPFYIRTGKKLKEREMEVVITFKKTNPDVAANVLLIRIQPTEGVYFQFNIKKPGDSDEIEVTSMDFCQSCSDANRINTPEAYERLLAAAVQGDASWFSQWDQIESSWNYVEQLRQRYRRERLPLATYMAGSAGPKEADELLQRHHHTWSHADV</sequence>
<evidence type="ECO:0000256" key="1">
    <source>
        <dbReference type="ARBA" id="ARBA00004937"/>
    </source>
</evidence>
<feature type="binding site" evidence="7">
    <location>
        <position position="323"/>
    </location>
    <ligand>
        <name>substrate</name>
    </ligand>
</feature>
<dbReference type="PANTHER" id="PTHR23429">
    <property type="entry name" value="GLUCOSE-6-PHOSPHATE 1-DEHYDROGENASE G6PD"/>
    <property type="match status" value="1"/>
</dbReference>
<keyword evidence="3 7" id="KW-0313">Glucose metabolism</keyword>
<dbReference type="PRINTS" id="PR00079">
    <property type="entry name" value="G6PDHDRGNASE"/>
</dbReference>
<dbReference type="Pfam" id="PF02781">
    <property type="entry name" value="G6PD_C"/>
    <property type="match status" value="1"/>
</dbReference>
<dbReference type="InterPro" id="IPR036291">
    <property type="entry name" value="NAD(P)-bd_dom_sf"/>
</dbReference>
<evidence type="ECO:0000256" key="2">
    <source>
        <dbReference type="ARBA" id="ARBA00009975"/>
    </source>
</evidence>
<evidence type="ECO:0000259" key="9">
    <source>
        <dbReference type="Pfam" id="PF02781"/>
    </source>
</evidence>
<keyword evidence="6 7" id="KW-0119">Carbohydrate metabolism</keyword>
<evidence type="ECO:0000259" key="8">
    <source>
        <dbReference type="Pfam" id="PF00479"/>
    </source>
</evidence>
<dbReference type="SUPFAM" id="SSF55347">
    <property type="entry name" value="Glyceraldehyde-3-phosphate dehydrogenase-like, C-terminal domain"/>
    <property type="match status" value="1"/>
</dbReference>
<dbReference type="HAMAP" id="MF_00966">
    <property type="entry name" value="G6PD"/>
    <property type="match status" value="1"/>
</dbReference>
<keyword evidence="4 7" id="KW-0521">NADP</keyword>
<evidence type="ECO:0000256" key="4">
    <source>
        <dbReference type="ARBA" id="ARBA00022857"/>
    </source>
</evidence>
<keyword evidence="5 7" id="KW-0560">Oxidoreductase</keyword>
<comment type="pathway">
    <text evidence="1 7">Carbohydrate degradation; pentose phosphate pathway; D-ribulose 5-phosphate from D-glucose 6-phosphate (oxidative stage): step 1/3.</text>
</comment>
<feature type="binding site" evidence="7">
    <location>
        <position position="171"/>
    </location>
    <ligand>
        <name>substrate</name>
    </ligand>
</feature>